<accession>A0A7V5P024</accession>
<dbReference type="InterPro" id="IPR002052">
    <property type="entry name" value="DNA_methylase_N6_adenine_CS"/>
</dbReference>
<evidence type="ECO:0000256" key="5">
    <source>
        <dbReference type="ARBA" id="ARBA00048391"/>
    </source>
</evidence>
<name>A0A7V5P024_9BACT</name>
<dbReference type="NCBIfam" id="TIGR03534">
    <property type="entry name" value="RF_mod_PrmC"/>
    <property type="match status" value="1"/>
</dbReference>
<sequence>PEKELEAVEGDFWSLLKRRARGIPLAYVLGEVEFYGRTFKVGPGVLIPRPETEILVEVVLRIFKEEARLLELGVGSGCVSLTLALENPLLKIFGVEKSLRALGYACLNRKKLGLADRVYLIGGDWFSPIKEKPLFQAVISNPPYIAPEEWEELSPEVKYHEPPEALLAEEEGLFYITKTLEEAPKFLVPGGLVILEIGFNQKERVASLAQSLGYQYRFEKDLLGYERVLVAQKANCK</sequence>
<dbReference type="EC" id="2.1.1.297" evidence="1"/>
<keyword evidence="2 7" id="KW-0489">Methyltransferase</keyword>
<dbReference type="GO" id="GO:0102559">
    <property type="term" value="F:peptide chain release factor N(5)-glutamine methyltransferase activity"/>
    <property type="evidence" value="ECO:0007669"/>
    <property type="project" value="UniProtKB-EC"/>
</dbReference>
<keyword evidence="4" id="KW-0949">S-adenosyl-L-methionine</keyword>
<dbReference type="InterPro" id="IPR029063">
    <property type="entry name" value="SAM-dependent_MTases_sf"/>
</dbReference>
<proteinExistence type="predicted"/>
<dbReference type="PANTHER" id="PTHR18895:SF74">
    <property type="entry name" value="MTRF1L RELEASE FACTOR GLUTAMINE METHYLTRANSFERASE"/>
    <property type="match status" value="1"/>
</dbReference>
<dbReference type="Gene3D" id="1.10.8.10">
    <property type="entry name" value="DNA helicase RuvA subunit, C-terminal domain"/>
    <property type="match status" value="1"/>
</dbReference>
<dbReference type="PROSITE" id="PS00092">
    <property type="entry name" value="N6_MTASE"/>
    <property type="match status" value="1"/>
</dbReference>
<evidence type="ECO:0000259" key="6">
    <source>
        <dbReference type="Pfam" id="PF05175"/>
    </source>
</evidence>
<reference evidence="7" key="1">
    <citation type="journal article" date="2020" name="mSystems">
        <title>Genome- and Community-Level Interaction Insights into Carbon Utilization and Element Cycling Functions of Hydrothermarchaeota in Hydrothermal Sediment.</title>
        <authorList>
            <person name="Zhou Z."/>
            <person name="Liu Y."/>
            <person name="Xu W."/>
            <person name="Pan J."/>
            <person name="Luo Z.H."/>
            <person name="Li M."/>
        </authorList>
    </citation>
    <scope>NUCLEOTIDE SEQUENCE [LARGE SCALE GENOMIC DNA]</scope>
    <source>
        <strain evidence="7">HyVt-533</strain>
    </source>
</reference>
<dbReference type="Proteomes" id="UP000886101">
    <property type="component" value="Unassembled WGS sequence"/>
</dbReference>
<dbReference type="EMBL" id="DROK01000172">
    <property type="protein sequence ID" value="HHI97393.1"/>
    <property type="molecule type" value="Genomic_DNA"/>
</dbReference>
<dbReference type="GO" id="GO:0032259">
    <property type="term" value="P:methylation"/>
    <property type="evidence" value="ECO:0007669"/>
    <property type="project" value="UniProtKB-KW"/>
</dbReference>
<dbReference type="NCBIfam" id="TIGR00536">
    <property type="entry name" value="hemK_fam"/>
    <property type="match status" value="1"/>
</dbReference>
<dbReference type="Gene3D" id="3.40.50.150">
    <property type="entry name" value="Vaccinia Virus protein VP39"/>
    <property type="match status" value="1"/>
</dbReference>
<protein>
    <recommendedName>
        <fullName evidence="1">peptide chain release factor N(5)-glutamine methyltransferase</fullName>
        <ecNumber evidence="1">2.1.1.297</ecNumber>
    </recommendedName>
</protein>
<dbReference type="InterPro" id="IPR004556">
    <property type="entry name" value="HemK-like"/>
</dbReference>
<dbReference type="InterPro" id="IPR007848">
    <property type="entry name" value="Small_mtfrase_dom"/>
</dbReference>
<evidence type="ECO:0000313" key="7">
    <source>
        <dbReference type="EMBL" id="HHI97393.1"/>
    </source>
</evidence>
<dbReference type="SUPFAM" id="SSF53335">
    <property type="entry name" value="S-adenosyl-L-methionine-dependent methyltransferases"/>
    <property type="match status" value="1"/>
</dbReference>
<dbReference type="AlphaFoldDB" id="A0A7V5P024"/>
<dbReference type="Pfam" id="PF05175">
    <property type="entry name" value="MTS"/>
    <property type="match status" value="1"/>
</dbReference>
<comment type="caution">
    <text evidence="7">The sequence shown here is derived from an EMBL/GenBank/DDBJ whole genome shotgun (WGS) entry which is preliminary data.</text>
</comment>
<feature type="non-terminal residue" evidence="7">
    <location>
        <position position="1"/>
    </location>
</feature>
<evidence type="ECO:0000256" key="1">
    <source>
        <dbReference type="ARBA" id="ARBA00012771"/>
    </source>
</evidence>
<dbReference type="CDD" id="cd02440">
    <property type="entry name" value="AdoMet_MTases"/>
    <property type="match status" value="1"/>
</dbReference>
<dbReference type="GO" id="GO:0003676">
    <property type="term" value="F:nucleic acid binding"/>
    <property type="evidence" value="ECO:0007669"/>
    <property type="project" value="InterPro"/>
</dbReference>
<dbReference type="InterPro" id="IPR019874">
    <property type="entry name" value="RF_methyltr_PrmC"/>
</dbReference>
<dbReference type="PANTHER" id="PTHR18895">
    <property type="entry name" value="HEMK METHYLTRANSFERASE"/>
    <property type="match status" value="1"/>
</dbReference>
<feature type="domain" description="Methyltransferase small" evidence="6">
    <location>
        <begin position="52"/>
        <end position="148"/>
    </location>
</feature>
<evidence type="ECO:0000256" key="4">
    <source>
        <dbReference type="ARBA" id="ARBA00022691"/>
    </source>
</evidence>
<evidence type="ECO:0000256" key="2">
    <source>
        <dbReference type="ARBA" id="ARBA00022603"/>
    </source>
</evidence>
<organism evidence="7">
    <name type="scientific">Thermodesulfatator atlanticus</name>
    <dbReference type="NCBI Taxonomy" id="501497"/>
    <lineage>
        <taxon>Bacteria</taxon>
        <taxon>Pseudomonadati</taxon>
        <taxon>Thermodesulfobacteriota</taxon>
        <taxon>Thermodesulfobacteria</taxon>
        <taxon>Thermodesulfobacteriales</taxon>
        <taxon>Thermodesulfatatoraceae</taxon>
        <taxon>Thermodesulfatator</taxon>
    </lineage>
</organism>
<gene>
    <name evidence="7" type="primary">prmC</name>
    <name evidence="7" type="ORF">ENJ96_06035</name>
</gene>
<keyword evidence="3 7" id="KW-0808">Transferase</keyword>
<comment type="catalytic activity">
    <reaction evidence="5">
        <text>L-glutaminyl-[peptide chain release factor] + S-adenosyl-L-methionine = N(5)-methyl-L-glutaminyl-[peptide chain release factor] + S-adenosyl-L-homocysteine + H(+)</text>
        <dbReference type="Rhea" id="RHEA:42896"/>
        <dbReference type="Rhea" id="RHEA-COMP:10271"/>
        <dbReference type="Rhea" id="RHEA-COMP:10272"/>
        <dbReference type="ChEBI" id="CHEBI:15378"/>
        <dbReference type="ChEBI" id="CHEBI:30011"/>
        <dbReference type="ChEBI" id="CHEBI:57856"/>
        <dbReference type="ChEBI" id="CHEBI:59789"/>
        <dbReference type="ChEBI" id="CHEBI:61891"/>
        <dbReference type="EC" id="2.1.1.297"/>
    </reaction>
</comment>
<evidence type="ECO:0000256" key="3">
    <source>
        <dbReference type="ARBA" id="ARBA00022679"/>
    </source>
</evidence>
<dbReference type="InterPro" id="IPR050320">
    <property type="entry name" value="N5-glutamine_MTase"/>
</dbReference>